<evidence type="ECO:0000313" key="1">
    <source>
        <dbReference type="EMBL" id="QCF24677.1"/>
    </source>
</evidence>
<evidence type="ECO:0000313" key="2">
    <source>
        <dbReference type="Proteomes" id="UP000298049"/>
    </source>
</evidence>
<name>A0A4P7XFZ7_9ALTE</name>
<dbReference type="KEGG" id="hmi:soil367_01180"/>
<protein>
    <submittedName>
        <fullName evidence="1">Patatin-like phospholipase family protein</fullName>
    </submittedName>
</protein>
<dbReference type="Proteomes" id="UP000298049">
    <property type="component" value="Chromosome"/>
</dbReference>
<dbReference type="RefSeq" id="WP_136546117.1">
    <property type="nucleotide sequence ID" value="NZ_CP031093.1"/>
</dbReference>
<accession>A0A4P7XFZ7</accession>
<dbReference type="AlphaFoldDB" id="A0A4P7XFZ7"/>
<reference evidence="1 2" key="1">
    <citation type="submission" date="2018-07" db="EMBL/GenBank/DDBJ databases">
        <title>Marsedoiliclastica nanhaica gen. nov. sp. nov., a novel marine hydrocarbonoclastic bacterium isolated from an in-situ enriched hydrocarbon-degrading consortium in deep-sea sediment.</title>
        <authorList>
            <person name="Dong C."/>
            <person name="Ma T."/>
            <person name="Liu R."/>
            <person name="Shao Z."/>
        </authorList>
    </citation>
    <scope>NUCLEOTIDE SEQUENCE [LARGE SCALE GENOMIC DNA]</scope>
    <source>
        <strain evidence="2">soil36-7</strain>
    </source>
</reference>
<dbReference type="EMBL" id="CP031093">
    <property type="protein sequence ID" value="QCF24677.1"/>
    <property type="molecule type" value="Genomic_DNA"/>
</dbReference>
<organism evidence="1 2">
    <name type="scientific">Hydrocarboniclastica marina</name>
    <dbReference type="NCBI Taxonomy" id="2259620"/>
    <lineage>
        <taxon>Bacteria</taxon>
        <taxon>Pseudomonadati</taxon>
        <taxon>Pseudomonadota</taxon>
        <taxon>Gammaproteobacteria</taxon>
        <taxon>Alteromonadales</taxon>
        <taxon>Alteromonadaceae</taxon>
        <taxon>Hydrocarboniclastica</taxon>
    </lineage>
</organism>
<proteinExistence type="predicted"/>
<keyword evidence="2" id="KW-1185">Reference proteome</keyword>
<gene>
    <name evidence="1" type="ORF">soil367_01180</name>
</gene>
<dbReference type="OrthoDB" id="8586159at2"/>
<sequence length="353" mass="39102">MGRSLDIRAGAVALAHIRERGLAPADVAVLAGAAGGPKALGLQGLDLALFGDWLRREACAPRSLIGASVGSWRFASVCLPDPVAGLRRLGDLYTAQRFPKGITVAEISRRCATMLDDLVGDELQTILHNTDYRLNILIARSKGLIARDHRLPLSLGLAAVVSANLLHRRLIGRFFERVVAHDPRLPPPLHPLSDLPSHAMALSHDNLKPTLLASGSIPMIMNAIEVPGAPEGVYRDGGLTDYHLDLPYRGEGLVLFPHFTDRVIPGWFDKGIPWRRHNPKWLERVVLVSPSREYLQRLPHQKLPDRKDFSRYLGNDVGRERYWRKAMSESQRLGEEFLALVDSGRIKDAVLPL</sequence>
<dbReference type="SUPFAM" id="SSF52151">
    <property type="entry name" value="FabD/lysophospholipase-like"/>
    <property type="match status" value="1"/>
</dbReference>
<dbReference type="InterPro" id="IPR016035">
    <property type="entry name" value="Acyl_Trfase/lysoPLipase"/>
</dbReference>